<reference evidence="1 2" key="1">
    <citation type="submission" date="2020-02" db="EMBL/GenBank/DDBJ databases">
        <authorList>
            <person name="Ma Q."/>
            <person name="Huang Y."/>
            <person name="Song X."/>
            <person name="Pei D."/>
        </authorList>
    </citation>
    <scope>NUCLEOTIDE SEQUENCE [LARGE SCALE GENOMIC DNA]</scope>
    <source>
        <strain evidence="1">Sxm20200214</strain>
        <tissue evidence="1">Leaf</tissue>
    </source>
</reference>
<protein>
    <submittedName>
        <fullName evidence="1">Uncharacterized protein</fullName>
    </submittedName>
</protein>
<keyword evidence="2" id="KW-1185">Reference proteome</keyword>
<accession>A0A8X7VNS3</accession>
<proteinExistence type="predicted"/>
<dbReference type="Proteomes" id="UP000886595">
    <property type="component" value="Unassembled WGS sequence"/>
</dbReference>
<dbReference type="AlphaFoldDB" id="A0A8X7VNS3"/>
<organism evidence="1 2">
    <name type="scientific">Brassica carinata</name>
    <name type="common">Ethiopian mustard</name>
    <name type="synonym">Abyssinian cabbage</name>
    <dbReference type="NCBI Taxonomy" id="52824"/>
    <lineage>
        <taxon>Eukaryota</taxon>
        <taxon>Viridiplantae</taxon>
        <taxon>Streptophyta</taxon>
        <taxon>Embryophyta</taxon>
        <taxon>Tracheophyta</taxon>
        <taxon>Spermatophyta</taxon>
        <taxon>Magnoliopsida</taxon>
        <taxon>eudicotyledons</taxon>
        <taxon>Gunneridae</taxon>
        <taxon>Pentapetalae</taxon>
        <taxon>rosids</taxon>
        <taxon>malvids</taxon>
        <taxon>Brassicales</taxon>
        <taxon>Brassicaceae</taxon>
        <taxon>Brassiceae</taxon>
        <taxon>Brassica</taxon>
    </lineage>
</organism>
<name>A0A8X7VNS3_BRACI</name>
<gene>
    <name evidence="1" type="ORF">Bca52824_017736</name>
</gene>
<comment type="caution">
    <text evidence="1">The sequence shown here is derived from an EMBL/GenBank/DDBJ whole genome shotgun (WGS) entry which is preliminary data.</text>
</comment>
<sequence>MSELGNGLALTRNKIGTIKGRGLKSKRLRSKVEIQLRISHLLHHVTQLIRVGSWKHPISPQEVSVSFSEAQNGIFKIKGNEREITLTLTRKRDEMEAVHPIVNWVLAQDRGNNLPMRFKLKPSALG</sequence>
<evidence type="ECO:0000313" key="2">
    <source>
        <dbReference type="Proteomes" id="UP000886595"/>
    </source>
</evidence>
<dbReference type="EMBL" id="JAAMPC010000004">
    <property type="protein sequence ID" value="KAG2314614.1"/>
    <property type="molecule type" value="Genomic_DNA"/>
</dbReference>
<evidence type="ECO:0000313" key="1">
    <source>
        <dbReference type="EMBL" id="KAG2314614.1"/>
    </source>
</evidence>